<gene>
    <name evidence="6" type="primary">hsdS_2</name>
    <name evidence="6" type="ORF">NCTC5664_03908</name>
</gene>
<proteinExistence type="inferred from homology"/>
<reference evidence="6 7" key="1">
    <citation type="submission" date="2018-06" db="EMBL/GenBank/DDBJ databases">
        <authorList>
            <consortium name="Pathogen Informatics"/>
            <person name="Doyle S."/>
        </authorList>
    </citation>
    <scope>NUCLEOTIDE SEQUENCE [LARGE SCALE GENOMIC DNA]</scope>
    <source>
        <strain evidence="6 7">NCTC5664</strain>
    </source>
</reference>
<dbReference type="Proteomes" id="UP000254502">
    <property type="component" value="Unassembled WGS sequence"/>
</dbReference>
<feature type="coiled-coil region" evidence="4">
    <location>
        <begin position="173"/>
        <end position="200"/>
    </location>
</feature>
<feature type="domain" description="Type I restriction modification DNA specificity" evidence="5">
    <location>
        <begin position="218"/>
        <end position="370"/>
    </location>
</feature>
<dbReference type="InterPro" id="IPR044946">
    <property type="entry name" value="Restrct_endonuc_typeI_TRD_sf"/>
</dbReference>
<dbReference type="InterPro" id="IPR000055">
    <property type="entry name" value="Restrct_endonuc_typeI_TRD"/>
</dbReference>
<evidence type="ECO:0000256" key="1">
    <source>
        <dbReference type="ARBA" id="ARBA00010923"/>
    </source>
</evidence>
<keyword evidence="3" id="KW-0238">DNA-binding</keyword>
<evidence type="ECO:0000256" key="3">
    <source>
        <dbReference type="ARBA" id="ARBA00023125"/>
    </source>
</evidence>
<dbReference type="GO" id="GO:0009307">
    <property type="term" value="P:DNA restriction-modification system"/>
    <property type="evidence" value="ECO:0007669"/>
    <property type="project" value="UniProtKB-KW"/>
</dbReference>
<feature type="domain" description="Type I restriction modification DNA specificity" evidence="5">
    <location>
        <begin position="12"/>
        <end position="191"/>
    </location>
</feature>
<keyword evidence="2" id="KW-0680">Restriction system</keyword>
<dbReference type="AlphaFoldDB" id="A0A380E372"/>
<feature type="coiled-coil region" evidence="4">
    <location>
        <begin position="359"/>
        <end position="386"/>
    </location>
</feature>
<comment type="similarity">
    <text evidence="1">Belongs to the type-I restriction system S methylase family.</text>
</comment>
<dbReference type="SUPFAM" id="SSF116734">
    <property type="entry name" value="DNA methylase specificity domain"/>
    <property type="match status" value="2"/>
</dbReference>
<evidence type="ECO:0000313" key="6">
    <source>
        <dbReference type="EMBL" id="SUK96159.1"/>
    </source>
</evidence>
<keyword evidence="4" id="KW-0175">Coiled coil</keyword>
<organism evidence="6 7">
    <name type="scientific">Staphylococcus aureus</name>
    <dbReference type="NCBI Taxonomy" id="1280"/>
    <lineage>
        <taxon>Bacteria</taxon>
        <taxon>Bacillati</taxon>
        <taxon>Bacillota</taxon>
        <taxon>Bacilli</taxon>
        <taxon>Bacillales</taxon>
        <taxon>Staphylococcaceae</taxon>
        <taxon>Staphylococcus</taxon>
    </lineage>
</organism>
<dbReference type="GO" id="GO:0003677">
    <property type="term" value="F:DNA binding"/>
    <property type="evidence" value="ECO:0007669"/>
    <property type="project" value="UniProtKB-KW"/>
</dbReference>
<accession>A0A380E372</accession>
<dbReference type="PANTHER" id="PTHR30408:SF12">
    <property type="entry name" value="TYPE I RESTRICTION ENZYME MJAVIII SPECIFICITY SUBUNIT"/>
    <property type="match status" value="1"/>
</dbReference>
<dbReference type="Gene3D" id="1.10.287.1120">
    <property type="entry name" value="Bipartite methylase S protein"/>
    <property type="match status" value="1"/>
</dbReference>
<evidence type="ECO:0000256" key="2">
    <source>
        <dbReference type="ARBA" id="ARBA00022747"/>
    </source>
</evidence>
<name>A0A380E372_STAAU</name>
<dbReference type="Gene3D" id="3.90.220.20">
    <property type="entry name" value="DNA methylase specificity domains"/>
    <property type="match status" value="2"/>
</dbReference>
<evidence type="ECO:0000259" key="5">
    <source>
        <dbReference type="Pfam" id="PF01420"/>
    </source>
</evidence>
<evidence type="ECO:0000313" key="7">
    <source>
        <dbReference type="Proteomes" id="UP000254502"/>
    </source>
</evidence>
<sequence length="389" mass="45421">MPELRFPGFEGEWEEKKLGEFCEFNNGINAKKEQYGMGRKFINVLDILNNNFITYENIIGKVSVPENVEKNNKVEFGDLVFLRSSETREDVGLCNVYLDKNYALYGGFIIRGKKVSDYNPIFLKEALNIPKKRYEIGSAAGGSTRFNVSQDILRKINVKFPPIEEQQKIGDLFSKLDRQIELEEQKLELLQQQKKGYMQKIFSQELRFKDENGNDYPEWENKFIKDIFIFENNRRKPITSSLREKGLYPYYGATGIIDYVKDYLFNNEERLLIGEDGAKWGQFETSSFIANGQYWVNNHAHVVKSNDHNLFFMNYYLNFKELRAFVTGNAPAKLTHANLCNINFKIPCLTEQDKVSALLKSIDNKMNNQMNRIELLKERKKGLLQKMFV</sequence>
<dbReference type="CDD" id="cd17262">
    <property type="entry name" value="RMtype1_S_Aco12261I-TRD2-CR2"/>
    <property type="match status" value="1"/>
</dbReference>
<evidence type="ECO:0000256" key="4">
    <source>
        <dbReference type="SAM" id="Coils"/>
    </source>
</evidence>
<dbReference type="Pfam" id="PF01420">
    <property type="entry name" value="Methylase_S"/>
    <property type="match status" value="2"/>
</dbReference>
<dbReference type="InterPro" id="IPR052021">
    <property type="entry name" value="Type-I_RS_S_subunit"/>
</dbReference>
<protein>
    <submittedName>
        <fullName evidence="6">Type I restriction-modification enzyme, S subunit, EcoA family protein</fullName>
    </submittedName>
</protein>
<dbReference type="EMBL" id="UHAQ01000004">
    <property type="protein sequence ID" value="SUK96159.1"/>
    <property type="molecule type" value="Genomic_DNA"/>
</dbReference>
<dbReference type="PANTHER" id="PTHR30408">
    <property type="entry name" value="TYPE-1 RESTRICTION ENZYME ECOKI SPECIFICITY PROTEIN"/>
    <property type="match status" value="1"/>
</dbReference>